<dbReference type="EMBL" id="KU189325">
    <property type="protein sequence ID" value="ALY07301.1"/>
    <property type="molecule type" value="Genomic_DNA"/>
</dbReference>
<dbReference type="Proteomes" id="UP000221623">
    <property type="component" value="Segment"/>
</dbReference>
<sequence>MNRWDEIQGLARDIASNIHAQPAARDAMANDLIKLCGAMINAVGKGVAIDGESSMNDGDDASAHARYLVGERIQTGADEAVRDAVDVDLDRWTRPSPGDPCQCGHVPSVHRGGTDHNGDSPCVGEQYNGAPCKGGSCNGFVRRVPDWGWKPVDRRPAALRASSGPVTVVVPDREPVLLGNPEPVNLDGFGATSVAASRRSCCYVSQCALCRSGQPLGRCCYPLRDVCPSHH</sequence>
<gene>
    <name evidence="1" type="ORF">SEA_MAIH_51</name>
</gene>
<accession>A0A0U4JM89</accession>
<evidence type="ECO:0000313" key="1">
    <source>
        <dbReference type="EMBL" id="ALY07301.1"/>
    </source>
</evidence>
<proteinExistence type="predicted"/>
<reference evidence="1 2" key="1">
    <citation type="submission" date="2015-11" db="EMBL/GenBank/DDBJ databases">
        <authorList>
            <person name="Huynh M."/>
            <person name="Coelho R.E."/>
            <person name="Dang D.A."/>
            <person name="Stoddart K.E."/>
            <person name="Villegas R.L."/>
            <person name="Gibbs Z.A."/>
            <person name="Donegan-Quick R."/>
            <person name="Visi D.K."/>
            <person name="Allen M.S."/>
            <person name="Hughes L.E."/>
            <person name="Bradley K.W."/>
            <person name="Asai D.J."/>
            <person name="Bowman C.A."/>
            <person name="Russell D.A."/>
            <person name="Pope W.H."/>
            <person name="Jacobs-Sera D."/>
            <person name="Hendrix R.W."/>
            <person name="Hatfull G.F."/>
        </authorList>
    </citation>
    <scope>NUCLEOTIDE SEQUENCE [LARGE SCALE GENOMIC DNA]</scope>
</reference>
<protein>
    <submittedName>
        <fullName evidence="1">Uncharacterized protein</fullName>
    </submittedName>
</protein>
<name>A0A0U4JM89_9CAUD</name>
<evidence type="ECO:0000313" key="2">
    <source>
        <dbReference type="Proteomes" id="UP000221623"/>
    </source>
</evidence>
<organism evidence="1 2">
    <name type="scientific">Streptomyces phage Maih</name>
    <dbReference type="NCBI Taxonomy" id="1775283"/>
    <lineage>
        <taxon>Viruses</taxon>
        <taxon>Duplodnaviria</taxon>
        <taxon>Heunggongvirae</taxon>
        <taxon>Uroviricota</taxon>
        <taxon>Caudoviricetes</taxon>
        <taxon>Woodruffvirus</taxon>
        <taxon>Woodruffvirus TP1604</taxon>
    </lineage>
</organism>